<dbReference type="SFLD" id="SFLDG01067">
    <property type="entry name" value="SPASM/twitch_domain_containing"/>
    <property type="match status" value="1"/>
</dbReference>
<dbReference type="CDD" id="cd01335">
    <property type="entry name" value="Radical_SAM"/>
    <property type="match status" value="1"/>
</dbReference>
<organism evidence="8 9">
    <name type="scientific">Candidatus Jettenia caeni</name>
    <dbReference type="NCBI Taxonomy" id="247490"/>
    <lineage>
        <taxon>Bacteria</taxon>
        <taxon>Pseudomonadati</taxon>
        <taxon>Planctomycetota</taxon>
        <taxon>Candidatus Brocadiia</taxon>
        <taxon>Candidatus Brocadiales</taxon>
        <taxon>Candidatus Brocadiaceae</taxon>
        <taxon>Candidatus Jettenia</taxon>
    </lineage>
</organism>
<dbReference type="SUPFAM" id="SSF102114">
    <property type="entry name" value="Radical SAM enzymes"/>
    <property type="match status" value="1"/>
</dbReference>
<evidence type="ECO:0000256" key="4">
    <source>
        <dbReference type="ARBA" id="ARBA00022723"/>
    </source>
</evidence>
<dbReference type="PANTHER" id="PTHR11228:SF7">
    <property type="entry name" value="PQQA PEPTIDE CYCLASE"/>
    <property type="match status" value="1"/>
</dbReference>
<dbReference type="InterPro" id="IPR058240">
    <property type="entry name" value="rSAM_sf"/>
</dbReference>
<dbReference type="AlphaFoldDB" id="I3IIR3"/>
<dbReference type="PROSITE" id="PS51918">
    <property type="entry name" value="RADICAL_SAM"/>
    <property type="match status" value="1"/>
</dbReference>
<evidence type="ECO:0000256" key="6">
    <source>
        <dbReference type="ARBA" id="ARBA00023014"/>
    </source>
</evidence>
<keyword evidence="9" id="KW-1185">Reference proteome</keyword>
<evidence type="ECO:0000313" key="8">
    <source>
        <dbReference type="EMBL" id="GAB61608.1"/>
    </source>
</evidence>
<dbReference type="SFLD" id="SFLDG01387">
    <property type="entry name" value="BtrN-like_SPASM_domain_contain"/>
    <property type="match status" value="1"/>
</dbReference>
<evidence type="ECO:0000256" key="3">
    <source>
        <dbReference type="ARBA" id="ARBA00022691"/>
    </source>
</evidence>
<dbReference type="GO" id="GO:0003824">
    <property type="term" value="F:catalytic activity"/>
    <property type="evidence" value="ECO:0007669"/>
    <property type="project" value="InterPro"/>
</dbReference>
<dbReference type="Pfam" id="PF04055">
    <property type="entry name" value="Radical_SAM"/>
    <property type="match status" value="1"/>
</dbReference>
<dbReference type="InterPro" id="IPR023885">
    <property type="entry name" value="4Fe4S-binding_SPASM_dom"/>
</dbReference>
<dbReference type="CDD" id="cd21109">
    <property type="entry name" value="SPASM"/>
    <property type="match status" value="1"/>
</dbReference>
<dbReference type="SMART" id="SM00729">
    <property type="entry name" value="Elp3"/>
    <property type="match status" value="1"/>
</dbReference>
<dbReference type="OrthoDB" id="271958at2"/>
<dbReference type="InterPro" id="IPR034391">
    <property type="entry name" value="AdoMet-like_SPASM_containing"/>
</dbReference>
<protein>
    <recommendedName>
        <fullName evidence="7">Radical SAM core domain-containing protein</fullName>
    </recommendedName>
</protein>
<dbReference type="SFLD" id="SFLDS00029">
    <property type="entry name" value="Radical_SAM"/>
    <property type="match status" value="1"/>
</dbReference>
<name>I3IIR3_9BACT</name>
<evidence type="ECO:0000256" key="1">
    <source>
        <dbReference type="ARBA" id="ARBA00001966"/>
    </source>
</evidence>
<sequence>MKKVINMWKSTTKEFLESQLPIPVMAMLKLRSHLRHYKPFTTHVRERNFILAQQDYMANKIFVRSLPYLAFVDTGNICNLKCPFCPTNNGEYSFSSPKFPSVLKRERRFLDLEKYALVLEAFGETLFSLSLFDWGEPFLNKNIFEMVFMAKEFNIEVCLSTNLNIKDPDLAQKICECYPDSLILSIDGICSETYRKYRRGGDFELVMENVQKIAAYKRKYSLKKPELIWQFLVFKHNEHEIPFVNTFARSHGADIVKISNAYIYHEDWIPVNKKYHPLEARKNSCDFLWTTATIEATGSLSPCCVNRDSRYDFGKFTTAQELRDLWNCEKIRASRSFFHKKKPDSEILCDMCTLIKQDAE</sequence>
<evidence type="ECO:0000256" key="2">
    <source>
        <dbReference type="ARBA" id="ARBA00022485"/>
    </source>
</evidence>
<dbReference type="GO" id="GO:0046872">
    <property type="term" value="F:metal ion binding"/>
    <property type="evidence" value="ECO:0007669"/>
    <property type="project" value="UniProtKB-KW"/>
</dbReference>
<reference evidence="8 9" key="1">
    <citation type="journal article" date="2012" name="FEBS Lett.">
        <title>Anammox organism KSU-1 expresses a NirK-type copper-containing nitrite reductase instead of a NirS-type with cytochrome cd1.</title>
        <authorList>
            <person name="Hira D."/>
            <person name="Toh H."/>
            <person name="Migita C.T."/>
            <person name="Okubo H."/>
            <person name="Nishiyama T."/>
            <person name="Hattori M."/>
            <person name="Furukawa K."/>
            <person name="Fujii T."/>
        </authorList>
    </citation>
    <scope>NUCLEOTIDE SEQUENCE [LARGE SCALE GENOMIC DNA]</scope>
</reference>
<feature type="domain" description="Radical SAM core" evidence="7">
    <location>
        <begin position="64"/>
        <end position="301"/>
    </location>
</feature>
<dbReference type="Gene3D" id="3.20.20.70">
    <property type="entry name" value="Aldolase class I"/>
    <property type="match status" value="1"/>
</dbReference>
<evidence type="ECO:0000313" key="9">
    <source>
        <dbReference type="Proteomes" id="UP000002985"/>
    </source>
</evidence>
<keyword evidence="6" id="KW-0411">Iron-sulfur</keyword>
<keyword evidence="2" id="KW-0004">4Fe-4S</keyword>
<dbReference type="EMBL" id="BAFH01000003">
    <property type="protein sequence ID" value="GAB61608.1"/>
    <property type="molecule type" value="Genomic_DNA"/>
</dbReference>
<evidence type="ECO:0000256" key="5">
    <source>
        <dbReference type="ARBA" id="ARBA00023004"/>
    </source>
</evidence>
<evidence type="ECO:0000259" key="7">
    <source>
        <dbReference type="PROSITE" id="PS51918"/>
    </source>
</evidence>
<accession>I3IIR3</accession>
<dbReference type="InterPro" id="IPR050377">
    <property type="entry name" value="Radical_SAM_PqqE_MftC-like"/>
</dbReference>
<dbReference type="GO" id="GO:0051536">
    <property type="term" value="F:iron-sulfur cluster binding"/>
    <property type="evidence" value="ECO:0007669"/>
    <property type="project" value="UniProtKB-KW"/>
</dbReference>
<dbReference type="InterPro" id="IPR013785">
    <property type="entry name" value="Aldolase_TIM"/>
</dbReference>
<dbReference type="STRING" id="247490.KSU1_C0012"/>
<comment type="caution">
    <text evidence="8">The sequence shown here is derived from an EMBL/GenBank/DDBJ whole genome shotgun (WGS) entry which is preliminary data.</text>
</comment>
<comment type="cofactor">
    <cofactor evidence="1">
        <name>[4Fe-4S] cluster</name>
        <dbReference type="ChEBI" id="CHEBI:49883"/>
    </cofactor>
</comment>
<dbReference type="InterPro" id="IPR007197">
    <property type="entry name" value="rSAM"/>
</dbReference>
<dbReference type="Pfam" id="PF13186">
    <property type="entry name" value="SPASM"/>
    <property type="match status" value="1"/>
</dbReference>
<gene>
    <name evidence="8" type="ORF">KSU1_C0012</name>
</gene>
<dbReference type="Proteomes" id="UP000002985">
    <property type="component" value="Unassembled WGS sequence"/>
</dbReference>
<keyword evidence="5" id="KW-0408">Iron</keyword>
<dbReference type="eggNOG" id="COG0535">
    <property type="taxonomic scope" value="Bacteria"/>
</dbReference>
<keyword evidence="3" id="KW-0949">S-adenosyl-L-methionine</keyword>
<keyword evidence="4" id="KW-0479">Metal-binding</keyword>
<proteinExistence type="predicted"/>
<dbReference type="PANTHER" id="PTHR11228">
    <property type="entry name" value="RADICAL SAM DOMAIN PROTEIN"/>
    <property type="match status" value="1"/>
</dbReference>
<dbReference type="InterPro" id="IPR006638">
    <property type="entry name" value="Elp3/MiaA/NifB-like_rSAM"/>
</dbReference>